<protein>
    <recommendedName>
        <fullName evidence="5">Beta-lactamase-related domain-containing protein</fullName>
    </recommendedName>
</protein>
<reference evidence="4" key="1">
    <citation type="submission" date="2017-05" db="EMBL/GenBank/DDBJ databases">
        <authorList>
            <person name="Macchi M."/>
            <person name="Festa S."/>
            <person name="Coppotelli B.M."/>
            <person name="Morelli I.S."/>
        </authorList>
    </citation>
    <scope>NUCLEOTIDE SEQUENCE [LARGE SCALE GENOMIC DNA]</scope>
    <source>
        <strain evidence="4">I</strain>
    </source>
</reference>
<dbReference type="InterPro" id="IPR012338">
    <property type="entry name" value="Beta-lactam/transpept-like"/>
</dbReference>
<sequence>MFSVSEIFMRDFQEGLMISRQLRASGMPSAAPVTPAGTTRRRIATAALAVLALAVAGPTARAAESGTPMDTRIQALQPELDSYVTAGMKAFDTPGLAIGIVSGDRLVYARGFGVRSKSKGGAVGTRTVFQIGSTTKAFLAATLAIAVDRGKLRWDDRIVDLDPEFQLKDPWVTREFRVFDLLAQRSGLPPYANDSLGILGLDEAALIRSLRNVEPVSSFRSTFAYTNITHLLAGRIVARGEGAADWNAVLRQDLLEPLGMAETSTTAEAIEAAPDHTQGHRWTPDGTVEVPFTPIFPYAFGGAGDMNSTIEDMAHWLRLQLRDGSFDDRRIVSVDNMAATRTARVGITDKAYYAMGWVGVLTPNGRVIWHNGGTPSFGAYVGFVPEKDVGVVVLTNEENVGFPDAVGAWVLDRLLDNPRVDHVATALDAAKARFAEAAKAFVRPANPQPALPLAPLAGPYAEPSLGKATLRPDGDGAVLELQEGGAALQLEPWDGSVFTIRQLPVGRFAAIVANSGPSPSGFAQFQIDTNGTTPLLRLTIENQSYMFRRE</sequence>
<dbReference type="AlphaFoldDB" id="A0A211ZKR2"/>
<dbReference type="Gene3D" id="3.40.710.10">
    <property type="entry name" value="DD-peptidase/beta-lactamase superfamily"/>
    <property type="match status" value="1"/>
</dbReference>
<dbReference type="InterPro" id="IPR021860">
    <property type="entry name" value="Peptidase_S12_Pab87-rel_C"/>
</dbReference>
<feature type="domain" description="Peptidase S12 Pab87-related C-terminal" evidence="2">
    <location>
        <begin position="443"/>
        <end position="539"/>
    </location>
</feature>
<dbReference type="STRING" id="1122125.GCA_000423185_01474"/>
<evidence type="ECO:0000259" key="1">
    <source>
        <dbReference type="Pfam" id="PF00144"/>
    </source>
</evidence>
<accession>A0A211ZKR2</accession>
<name>A0A211ZKR2_9PROT</name>
<dbReference type="Gene3D" id="2.40.128.600">
    <property type="match status" value="1"/>
</dbReference>
<evidence type="ECO:0000313" key="3">
    <source>
        <dbReference type="EMBL" id="OWJ65868.1"/>
    </source>
</evidence>
<gene>
    <name evidence="3" type="ORF">BWR60_17700</name>
</gene>
<organism evidence="3 4">
    <name type="scientific">Inquilinus limosus</name>
    <dbReference type="NCBI Taxonomy" id="171674"/>
    <lineage>
        <taxon>Bacteria</taxon>
        <taxon>Pseudomonadati</taxon>
        <taxon>Pseudomonadota</taxon>
        <taxon>Alphaproteobacteria</taxon>
        <taxon>Rhodospirillales</taxon>
        <taxon>Rhodospirillaceae</taxon>
        <taxon>Inquilinus</taxon>
    </lineage>
</organism>
<dbReference type="PANTHER" id="PTHR46825">
    <property type="entry name" value="D-ALANYL-D-ALANINE-CARBOXYPEPTIDASE/ENDOPEPTIDASE AMPH"/>
    <property type="match status" value="1"/>
</dbReference>
<dbReference type="Proteomes" id="UP000196655">
    <property type="component" value="Unassembled WGS sequence"/>
</dbReference>
<evidence type="ECO:0000313" key="4">
    <source>
        <dbReference type="Proteomes" id="UP000196655"/>
    </source>
</evidence>
<comment type="caution">
    <text evidence="3">The sequence shown here is derived from an EMBL/GenBank/DDBJ whole genome shotgun (WGS) entry which is preliminary data.</text>
</comment>
<dbReference type="SUPFAM" id="SSF56601">
    <property type="entry name" value="beta-lactamase/transpeptidase-like"/>
    <property type="match status" value="1"/>
</dbReference>
<dbReference type="PANTHER" id="PTHR46825:SF15">
    <property type="entry name" value="BETA-LACTAMASE-RELATED DOMAIN-CONTAINING PROTEIN"/>
    <property type="match status" value="1"/>
</dbReference>
<evidence type="ECO:0000259" key="2">
    <source>
        <dbReference type="Pfam" id="PF11954"/>
    </source>
</evidence>
<dbReference type="OrthoDB" id="5377981at2"/>
<keyword evidence="4" id="KW-1185">Reference proteome</keyword>
<dbReference type="InterPro" id="IPR050491">
    <property type="entry name" value="AmpC-like"/>
</dbReference>
<dbReference type="Pfam" id="PF00144">
    <property type="entry name" value="Beta-lactamase"/>
    <property type="match status" value="1"/>
</dbReference>
<dbReference type="InterPro" id="IPR001466">
    <property type="entry name" value="Beta-lactam-related"/>
</dbReference>
<evidence type="ECO:0008006" key="5">
    <source>
        <dbReference type="Google" id="ProtNLM"/>
    </source>
</evidence>
<dbReference type="Pfam" id="PF11954">
    <property type="entry name" value="DUF3471"/>
    <property type="match status" value="1"/>
</dbReference>
<proteinExistence type="predicted"/>
<feature type="domain" description="Beta-lactamase-related" evidence="1">
    <location>
        <begin position="80"/>
        <end position="405"/>
    </location>
</feature>
<dbReference type="EMBL" id="NHON01000031">
    <property type="protein sequence ID" value="OWJ65868.1"/>
    <property type="molecule type" value="Genomic_DNA"/>
</dbReference>